<dbReference type="AlphaFoldDB" id="A0A448YWE0"/>
<dbReference type="EMBL" id="CAACVS010000018">
    <property type="protein sequence ID" value="VEU34101.1"/>
    <property type="molecule type" value="Genomic_DNA"/>
</dbReference>
<dbReference type="OrthoDB" id="10582595at2759"/>
<feature type="compositionally biased region" description="Polar residues" evidence="1">
    <location>
        <begin position="580"/>
        <end position="592"/>
    </location>
</feature>
<feature type="region of interest" description="Disordered" evidence="1">
    <location>
        <begin position="203"/>
        <end position="237"/>
    </location>
</feature>
<organism evidence="2 3">
    <name type="scientific">Pseudo-nitzschia multistriata</name>
    <dbReference type="NCBI Taxonomy" id="183589"/>
    <lineage>
        <taxon>Eukaryota</taxon>
        <taxon>Sar</taxon>
        <taxon>Stramenopiles</taxon>
        <taxon>Ochrophyta</taxon>
        <taxon>Bacillariophyta</taxon>
        <taxon>Bacillariophyceae</taxon>
        <taxon>Bacillariophycidae</taxon>
        <taxon>Bacillariales</taxon>
        <taxon>Bacillariaceae</taxon>
        <taxon>Pseudo-nitzschia</taxon>
    </lineage>
</organism>
<gene>
    <name evidence="2" type="ORF">PSNMU_V1.4_AUG-EV-PASAV3_0007950</name>
</gene>
<protein>
    <submittedName>
        <fullName evidence="2">Uncharacterized protein</fullName>
    </submittedName>
</protein>
<dbReference type="Proteomes" id="UP000291116">
    <property type="component" value="Unassembled WGS sequence"/>
</dbReference>
<sequence length="629" mass="70061">MQSTGNIPPLAPLHTETCVVADPAAQPNDSLNWESRGLVVQVYKSLDTAQPPVSIDIASTLGAGSDLPLAIRKACRFWFDPSIKTKGDVSRYLNSVSRSNGFKISTLSNSKQGLDRRAQLVCSRGMVARKPRGKRATVQTTTTRPISNEQKCPFSFTVYECRRSARWYFRKFGNGSRMHCGHCKLLPQQVGIRQFQNLTERNGENWSEDQTKSVPVNAVSPKEGNADRETKLAKRTPKVASDVNKAIDAAFTAHAQQGGSATFASSVANVVRDQFLERMNGADNRISHANKASVHVNEMVLEPNDLSHFLSRKKIDWSGNIPHQQIRGINNYRKNNREYSSMLEKEISHYSGFASRKKIKEDELERIENHLNTINDKSFILDQAEIHRNYLAESKKCSPISIKEEIKNIIAKETGKAANMPQTNTIGNMTRSNTNRFVEHRTPNARLLTNMNRNQNLASYCNHDAQNMANMVIQQLSAAEPGRSNQLVDSMNMQKTWNTQYNAMNANSNTANQIQKSSLIHGSNAYGGFTKNIIQEPSGGRCAGTNFSNFTMGNMNTTERMAGIRKDNVSILRPTEIYDSPTNPEAGATNSKPDMVASVENSTGSKNCFVEEDIVTQFLVQMHAHPEIV</sequence>
<keyword evidence="3" id="KW-1185">Reference proteome</keyword>
<proteinExistence type="predicted"/>
<feature type="region of interest" description="Disordered" evidence="1">
    <location>
        <begin position="576"/>
        <end position="599"/>
    </location>
</feature>
<accession>A0A448YWE0</accession>
<reference evidence="2 3" key="1">
    <citation type="submission" date="2019-01" db="EMBL/GenBank/DDBJ databases">
        <authorList>
            <person name="Ferrante I. M."/>
        </authorList>
    </citation>
    <scope>NUCLEOTIDE SEQUENCE [LARGE SCALE GENOMIC DNA]</scope>
    <source>
        <strain evidence="2 3">B856</strain>
    </source>
</reference>
<evidence type="ECO:0000313" key="2">
    <source>
        <dbReference type="EMBL" id="VEU34101.1"/>
    </source>
</evidence>
<evidence type="ECO:0000313" key="3">
    <source>
        <dbReference type="Proteomes" id="UP000291116"/>
    </source>
</evidence>
<evidence type="ECO:0000256" key="1">
    <source>
        <dbReference type="SAM" id="MobiDB-lite"/>
    </source>
</evidence>
<name>A0A448YWE0_9STRA</name>